<dbReference type="RefSeq" id="WP_211603222.1">
    <property type="nucleotide sequence ID" value="NZ_FNHL01000002.1"/>
</dbReference>
<organism evidence="2 3">
    <name type="scientific">Halogranum gelatinilyticum</name>
    <dbReference type="NCBI Taxonomy" id="660521"/>
    <lineage>
        <taxon>Archaea</taxon>
        <taxon>Methanobacteriati</taxon>
        <taxon>Methanobacteriota</taxon>
        <taxon>Stenosarchaea group</taxon>
        <taxon>Halobacteria</taxon>
        <taxon>Halobacteriales</taxon>
        <taxon>Haloferacaceae</taxon>
    </lineage>
</organism>
<dbReference type="SUPFAM" id="SSF159888">
    <property type="entry name" value="YdhG-like"/>
    <property type="match status" value="1"/>
</dbReference>
<name>A0A1G9UTF0_9EURY</name>
<gene>
    <name evidence="2" type="ORF">SAMN04487949_2333</name>
</gene>
<evidence type="ECO:0000259" key="1">
    <source>
        <dbReference type="Pfam" id="PF08818"/>
    </source>
</evidence>
<proteinExistence type="predicted"/>
<dbReference type="OrthoDB" id="359343at2157"/>
<accession>A0A1G9UTF0</accession>
<keyword evidence="3" id="KW-1185">Reference proteome</keyword>
<dbReference type="Proteomes" id="UP000199451">
    <property type="component" value="Unassembled WGS sequence"/>
</dbReference>
<feature type="domain" description="YdhG-like" evidence="1">
    <location>
        <begin position="25"/>
        <end position="114"/>
    </location>
</feature>
<dbReference type="Gene3D" id="3.90.1150.200">
    <property type="match status" value="1"/>
</dbReference>
<dbReference type="STRING" id="660521.SAMN04487949_2333"/>
<evidence type="ECO:0000313" key="2">
    <source>
        <dbReference type="EMBL" id="SDM63201.1"/>
    </source>
</evidence>
<reference evidence="3" key="1">
    <citation type="submission" date="2016-10" db="EMBL/GenBank/DDBJ databases">
        <authorList>
            <person name="Varghese N."/>
            <person name="Submissions S."/>
        </authorList>
    </citation>
    <scope>NUCLEOTIDE SEQUENCE [LARGE SCALE GENOMIC DNA]</scope>
    <source>
        <strain evidence="3">CGMCC 1.10119</strain>
    </source>
</reference>
<dbReference type="AlphaFoldDB" id="A0A1G9UTF0"/>
<dbReference type="EMBL" id="FNHL01000002">
    <property type="protein sequence ID" value="SDM63201.1"/>
    <property type="molecule type" value="Genomic_DNA"/>
</dbReference>
<dbReference type="InterPro" id="IPR014922">
    <property type="entry name" value="YdhG-like"/>
</dbReference>
<sequence length="115" mass="12832">MADTTDGEAEVREAIAEMEAPFPEVGERFHELIMDSGPGLTPRTWYGMPAYAKDGKVVCFFNAEKGYMSFALTEDANLSVNEDASHQLIEASWYFTELDDATEEKLSEIVRKAVT</sequence>
<protein>
    <recommendedName>
        <fullName evidence="1">YdhG-like domain-containing protein</fullName>
    </recommendedName>
</protein>
<evidence type="ECO:0000313" key="3">
    <source>
        <dbReference type="Proteomes" id="UP000199451"/>
    </source>
</evidence>
<dbReference type="Pfam" id="PF08818">
    <property type="entry name" value="DUF1801"/>
    <property type="match status" value="1"/>
</dbReference>